<dbReference type="InterPro" id="IPR001347">
    <property type="entry name" value="SIS_dom"/>
</dbReference>
<organism evidence="4 5">
    <name type="scientific">Tenggerimyces flavus</name>
    <dbReference type="NCBI Taxonomy" id="1708749"/>
    <lineage>
        <taxon>Bacteria</taxon>
        <taxon>Bacillati</taxon>
        <taxon>Actinomycetota</taxon>
        <taxon>Actinomycetes</taxon>
        <taxon>Propionibacteriales</taxon>
        <taxon>Nocardioidaceae</taxon>
        <taxon>Tenggerimyces</taxon>
    </lineage>
</organism>
<comment type="caution">
    <text evidence="4">The sequence shown here is derived from an EMBL/GenBank/DDBJ whole genome shotgun (WGS) entry which is preliminary data.</text>
</comment>
<comment type="similarity">
    <text evidence="1">Belongs to the PGI/PMI family.</text>
</comment>
<proteinExistence type="inferred from homology"/>
<dbReference type="Gene3D" id="3.40.50.10490">
    <property type="entry name" value="Glucose-6-phosphate isomerase like protein, domain 1"/>
    <property type="match status" value="2"/>
</dbReference>
<keyword evidence="2" id="KW-0413">Isomerase</keyword>
<reference evidence="5" key="1">
    <citation type="journal article" date="2019" name="Int. J. Syst. Evol. Microbiol.">
        <title>The Global Catalogue of Microorganisms (GCM) 10K type strain sequencing project: providing services to taxonomists for standard genome sequencing and annotation.</title>
        <authorList>
            <consortium name="The Broad Institute Genomics Platform"/>
            <consortium name="The Broad Institute Genome Sequencing Center for Infectious Disease"/>
            <person name="Wu L."/>
            <person name="Ma J."/>
        </authorList>
    </citation>
    <scope>NUCLEOTIDE SEQUENCE [LARGE SCALE GENOMIC DNA]</scope>
    <source>
        <strain evidence="5">CGMCC 4.7241</strain>
    </source>
</reference>
<name>A0ABV7YAM0_9ACTN</name>
<evidence type="ECO:0000259" key="3">
    <source>
        <dbReference type="PROSITE" id="PS51464"/>
    </source>
</evidence>
<keyword evidence="5" id="KW-1185">Reference proteome</keyword>
<evidence type="ECO:0000256" key="2">
    <source>
        <dbReference type="ARBA" id="ARBA00023235"/>
    </source>
</evidence>
<evidence type="ECO:0000313" key="5">
    <source>
        <dbReference type="Proteomes" id="UP001595699"/>
    </source>
</evidence>
<evidence type="ECO:0000256" key="1">
    <source>
        <dbReference type="ARBA" id="ARBA00010523"/>
    </source>
</evidence>
<gene>
    <name evidence="4" type="ORF">ACFOUW_16025</name>
</gene>
<dbReference type="InterPro" id="IPR046348">
    <property type="entry name" value="SIS_dom_sf"/>
</dbReference>
<accession>A0ABV7YAM0</accession>
<dbReference type="InterPro" id="IPR019490">
    <property type="entry name" value="Glu6P/Mann6P_isomerase_C"/>
</dbReference>
<dbReference type="SUPFAM" id="SSF53697">
    <property type="entry name" value="SIS domain"/>
    <property type="match status" value="1"/>
</dbReference>
<dbReference type="Pfam" id="PF10432">
    <property type="entry name" value="bact-PGI_C"/>
    <property type="match status" value="1"/>
</dbReference>
<protein>
    <submittedName>
        <fullName evidence="4">SIS domain-containing protein</fullName>
    </submittedName>
</protein>
<sequence length="346" mass="36079">MSVQSFDESLLDDAEALQHADAALRGLAEAGARVRTEANASNDVAERLTQLGRPRALVAAGADARLLRAVLEPWCPVPFVAWPGPGLPGWVGALDLVVVLAPGGSDAETQSAVQEAVRRGSTLIVACPTQSPLAEMAEGRDTILVPSQTGDALAVAVVVLQLLHVLELGPEVNGESVAMALDDVASRCSPYADLASNPAKDLSLVLAEALPLVWGGSVLAARAGRRVAETLRRASGRAALAADADHLVPVIEGSPPRDLFADPWADPAATPLRPALFVLDDGSEQPVIRANRGRLLATAEKAQVHTRTISWTEGPEVARYAALQSMGTYVAIYLAVGLGKYLPAAT</sequence>
<dbReference type="RefSeq" id="WP_205117889.1">
    <property type="nucleotide sequence ID" value="NZ_JAFBCM010000001.1"/>
</dbReference>
<dbReference type="EMBL" id="JBHRZH010000013">
    <property type="protein sequence ID" value="MFC3762350.1"/>
    <property type="molecule type" value="Genomic_DNA"/>
</dbReference>
<feature type="domain" description="SIS" evidence="3">
    <location>
        <begin position="44"/>
        <end position="170"/>
    </location>
</feature>
<dbReference type="PROSITE" id="PS51464">
    <property type="entry name" value="SIS"/>
    <property type="match status" value="1"/>
</dbReference>
<dbReference type="Proteomes" id="UP001595699">
    <property type="component" value="Unassembled WGS sequence"/>
</dbReference>
<evidence type="ECO:0000313" key="4">
    <source>
        <dbReference type="EMBL" id="MFC3762350.1"/>
    </source>
</evidence>